<name>A0A1X3GFL1_9BRAD</name>
<protein>
    <submittedName>
        <fullName evidence="2">Uncharacterized protein</fullName>
    </submittedName>
</protein>
<feature type="compositionally biased region" description="Basic and acidic residues" evidence="1">
    <location>
        <begin position="1"/>
        <end position="15"/>
    </location>
</feature>
<dbReference type="AlphaFoldDB" id="A0A1X3GFL1"/>
<keyword evidence="5" id="KW-1185">Reference proteome</keyword>
<comment type="caution">
    <text evidence="2">The sequence shown here is derived from an EMBL/GenBank/DDBJ whole genome shotgun (WGS) entry which is preliminary data.</text>
</comment>
<dbReference type="Proteomes" id="UP000193553">
    <property type="component" value="Unassembled WGS sequence"/>
</dbReference>
<evidence type="ECO:0000256" key="1">
    <source>
        <dbReference type="SAM" id="MobiDB-lite"/>
    </source>
</evidence>
<feature type="compositionally biased region" description="Basic and acidic residues" evidence="1">
    <location>
        <begin position="36"/>
        <end position="46"/>
    </location>
</feature>
<dbReference type="Proteomes" id="UP000193884">
    <property type="component" value="Unassembled WGS sequence"/>
</dbReference>
<evidence type="ECO:0000313" key="3">
    <source>
        <dbReference type="EMBL" id="OSJ21819.1"/>
    </source>
</evidence>
<sequence>MAHRNHESDSAKIVDAKSQSETPRVYLTAPTDDEEQHLRSIEKSNSEYDPAIIVGGPRSVRS</sequence>
<proteinExistence type="predicted"/>
<dbReference type="EMBL" id="NAFI01000188">
    <property type="protein sequence ID" value="OSJ02814.1"/>
    <property type="molecule type" value="Genomic_DNA"/>
</dbReference>
<feature type="region of interest" description="Disordered" evidence="1">
    <location>
        <begin position="1"/>
        <end position="62"/>
    </location>
</feature>
<organism evidence="2 4">
    <name type="scientific">Bradyrhizobium canariense</name>
    <dbReference type="NCBI Taxonomy" id="255045"/>
    <lineage>
        <taxon>Bacteria</taxon>
        <taxon>Pseudomonadati</taxon>
        <taxon>Pseudomonadota</taxon>
        <taxon>Alphaproteobacteria</taxon>
        <taxon>Hyphomicrobiales</taxon>
        <taxon>Nitrobacteraceae</taxon>
        <taxon>Bradyrhizobium</taxon>
    </lineage>
</organism>
<dbReference type="EMBL" id="NAFK01000176">
    <property type="protein sequence ID" value="OSJ21819.1"/>
    <property type="molecule type" value="Genomic_DNA"/>
</dbReference>
<evidence type="ECO:0000313" key="2">
    <source>
        <dbReference type="EMBL" id="OSJ02814.1"/>
    </source>
</evidence>
<evidence type="ECO:0000313" key="5">
    <source>
        <dbReference type="Proteomes" id="UP000193884"/>
    </source>
</evidence>
<reference evidence="4 5" key="1">
    <citation type="submission" date="2017-03" db="EMBL/GenBank/DDBJ databases">
        <title>Whole genome sequences of fourteen strains of Bradyrhizobium canariense and one strain of Bradyrhizobium japonicum isolated from Lupinus (Papilionoideae: Genisteae) species in Algeria.</title>
        <authorList>
            <person name="Crovadore J."/>
            <person name="Chekireb D."/>
            <person name="Brachmann A."/>
            <person name="Chablais R."/>
            <person name="Cochard B."/>
            <person name="Lefort F."/>
        </authorList>
    </citation>
    <scope>NUCLEOTIDE SEQUENCE [LARGE SCALE GENOMIC DNA]</scope>
    <source>
        <strain evidence="2 4">UBMA195</strain>
        <strain evidence="3 5">UBMAN05</strain>
    </source>
</reference>
<accession>A0A1X3GFL1</accession>
<gene>
    <name evidence="3" type="ORF">BST63_33260</name>
    <name evidence="2" type="ORF">BSZ18_34475</name>
</gene>
<evidence type="ECO:0000313" key="4">
    <source>
        <dbReference type="Proteomes" id="UP000193553"/>
    </source>
</evidence>